<proteinExistence type="predicted"/>
<protein>
    <submittedName>
        <fullName evidence="2">Uncharacterized protein</fullName>
    </submittedName>
</protein>
<name>A0A914Z9F6_9BILA</name>
<organism evidence="1 2">
    <name type="scientific">Panagrolaimus superbus</name>
    <dbReference type="NCBI Taxonomy" id="310955"/>
    <lineage>
        <taxon>Eukaryota</taxon>
        <taxon>Metazoa</taxon>
        <taxon>Ecdysozoa</taxon>
        <taxon>Nematoda</taxon>
        <taxon>Chromadorea</taxon>
        <taxon>Rhabditida</taxon>
        <taxon>Tylenchina</taxon>
        <taxon>Panagrolaimomorpha</taxon>
        <taxon>Panagrolaimoidea</taxon>
        <taxon>Panagrolaimidae</taxon>
        <taxon>Panagrolaimus</taxon>
    </lineage>
</organism>
<dbReference type="WBParaSite" id="PSU_v2.g8958.t1">
    <property type="protein sequence ID" value="PSU_v2.g8958.t1"/>
    <property type="gene ID" value="PSU_v2.g8958"/>
</dbReference>
<evidence type="ECO:0000313" key="1">
    <source>
        <dbReference type="Proteomes" id="UP000887577"/>
    </source>
</evidence>
<reference evidence="2" key="1">
    <citation type="submission" date="2022-11" db="UniProtKB">
        <authorList>
            <consortium name="WormBaseParasite"/>
        </authorList>
    </citation>
    <scope>IDENTIFICATION</scope>
</reference>
<dbReference type="AlphaFoldDB" id="A0A914Z9F6"/>
<accession>A0A914Z9F6</accession>
<evidence type="ECO:0000313" key="2">
    <source>
        <dbReference type="WBParaSite" id="PSU_v2.g8958.t1"/>
    </source>
</evidence>
<dbReference type="Proteomes" id="UP000887577">
    <property type="component" value="Unplaced"/>
</dbReference>
<keyword evidence="1" id="KW-1185">Reference proteome</keyword>
<sequence>MIDQINSELSASDETSNICSKLLLNNTAEIIVKDYGGEQSIRIYKITFSTIPGNAKFWGVISFDPNTEKLQIISMKFLRLNAYGSQAECAKKSDLASYCFCI</sequence>